<dbReference type="Proteomes" id="UP000488956">
    <property type="component" value="Unassembled WGS sequence"/>
</dbReference>
<organism evidence="2 3">
    <name type="scientific">Phytophthora fragariae</name>
    <dbReference type="NCBI Taxonomy" id="53985"/>
    <lineage>
        <taxon>Eukaryota</taxon>
        <taxon>Sar</taxon>
        <taxon>Stramenopiles</taxon>
        <taxon>Oomycota</taxon>
        <taxon>Peronosporomycetes</taxon>
        <taxon>Peronosporales</taxon>
        <taxon>Peronosporaceae</taxon>
        <taxon>Phytophthora</taxon>
    </lineage>
</organism>
<keyword evidence="1" id="KW-0732">Signal</keyword>
<gene>
    <name evidence="2" type="ORF">PF010_g971</name>
</gene>
<comment type="caution">
    <text evidence="2">The sequence shown here is derived from an EMBL/GenBank/DDBJ whole genome shotgun (WGS) entry which is preliminary data.</text>
</comment>
<dbReference type="AlphaFoldDB" id="A0A6G0M234"/>
<proteinExistence type="predicted"/>
<accession>A0A6G0M234</accession>
<name>A0A6G0M234_9STRA</name>
<feature type="signal peptide" evidence="1">
    <location>
        <begin position="1"/>
        <end position="23"/>
    </location>
</feature>
<evidence type="ECO:0008006" key="4">
    <source>
        <dbReference type="Google" id="ProtNLM"/>
    </source>
</evidence>
<protein>
    <recommendedName>
        <fullName evidence="4">Secreted protein</fullName>
    </recommendedName>
</protein>
<evidence type="ECO:0000256" key="1">
    <source>
        <dbReference type="SAM" id="SignalP"/>
    </source>
</evidence>
<evidence type="ECO:0000313" key="3">
    <source>
        <dbReference type="Proteomes" id="UP000488956"/>
    </source>
</evidence>
<reference evidence="2 3" key="1">
    <citation type="submission" date="2018-09" db="EMBL/GenBank/DDBJ databases">
        <title>Genomic investigation of the strawberry pathogen Phytophthora fragariae indicates pathogenicity is determined by transcriptional variation in three key races.</title>
        <authorList>
            <person name="Adams T.M."/>
            <person name="Armitage A.D."/>
            <person name="Sobczyk M.K."/>
            <person name="Bates H.J."/>
            <person name="Dunwell J.M."/>
            <person name="Nellist C.F."/>
            <person name="Harrison R.J."/>
        </authorList>
    </citation>
    <scope>NUCLEOTIDE SEQUENCE [LARGE SCALE GENOMIC DNA]</scope>
    <source>
        <strain evidence="2 3">ONT-3</strain>
    </source>
</reference>
<dbReference type="EMBL" id="QXFX01000022">
    <property type="protein sequence ID" value="KAE9138478.1"/>
    <property type="molecule type" value="Genomic_DNA"/>
</dbReference>
<evidence type="ECO:0000313" key="2">
    <source>
        <dbReference type="EMBL" id="KAE9138478.1"/>
    </source>
</evidence>
<feature type="chain" id="PRO_5026091804" description="Secreted protein" evidence="1">
    <location>
        <begin position="24"/>
        <end position="114"/>
    </location>
</feature>
<sequence>MLLLPVMVAVLQWPARLPGGADGTQNKAQQSVGSTKSSASKCTLCLPCINPILVRQCCCCCCRCCWSRGWWHAKPTAIRTHPRNQAPPNARAAYLFPSGTNRRMRPMLPERHVP</sequence>